<dbReference type="Proteomes" id="UP000051574">
    <property type="component" value="Unassembled WGS sequence"/>
</dbReference>
<dbReference type="EMBL" id="LJIG01000957">
    <property type="protein sequence ID" value="KRT85983.1"/>
    <property type="molecule type" value="Genomic_DNA"/>
</dbReference>
<feature type="compositionally biased region" description="Polar residues" evidence="1">
    <location>
        <begin position="57"/>
        <end position="80"/>
    </location>
</feature>
<proteinExistence type="predicted"/>
<evidence type="ECO:0000256" key="1">
    <source>
        <dbReference type="SAM" id="MobiDB-lite"/>
    </source>
</evidence>
<evidence type="ECO:0000313" key="3">
    <source>
        <dbReference type="Proteomes" id="UP000051574"/>
    </source>
</evidence>
<evidence type="ECO:0000313" key="2">
    <source>
        <dbReference type="EMBL" id="KRT85983.1"/>
    </source>
</evidence>
<comment type="caution">
    <text evidence="2">The sequence shown here is derived from an EMBL/GenBank/DDBJ whole genome shotgun (WGS) entry which is preliminary data.</text>
</comment>
<feature type="region of interest" description="Disordered" evidence="1">
    <location>
        <begin position="1"/>
        <end position="116"/>
    </location>
</feature>
<reference evidence="2 3" key="1">
    <citation type="submission" date="2015-09" db="EMBL/GenBank/DDBJ databases">
        <title>Draft genome of the scarab beetle Oryctes borbonicus.</title>
        <authorList>
            <person name="Meyer J.M."/>
            <person name="Markov G.V."/>
            <person name="Baskaran P."/>
            <person name="Herrmann M."/>
            <person name="Sommer R.J."/>
            <person name="Roedelsperger C."/>
        </authorList>
    </citation>
    <scope>NUCLEOTIDE SEQUENCE [LARGE SCALE GENOMIC DNA]</scope>
    <source>
        <strain evidence="2">OB123</strain>
        <tissue evidence="2">Whole animal</tissue>
    </source>
</reference>
<dbReference type="OrthoDB" id="10546297at2759"/>
<feature type="compositionally biased region" description="Polar residues" evidence="1">
    <location>
        <begin position="1"/>
        <end position="10"/>
    </location>
</feature>
<organism evidence="2 3">
    <name type="scientific">Oryctes borbonicus</name>
    <dbReference type="NCBI Taxonomy" id="1629725"/>
    <lineage>
        <taxon>Eukaryota</taxon>
        <taxon>Metazoa</taxon>
        <taxon>Ecdysozoa</taxon>
        <taxon>Arthropoda</taxon>
        <taxon>Hexapoda</taxon>
        <taxon>Insecta</taxon>
        <taxon>Pterygota</taxon>
        <taxon>Neoptera</taxon>
        <taxon>Endopterygota</taxon>
        <taxon>Coleoptera</taxon>
        <taxon>Polyphaga</taxon>
        <taxon>Scarabaeiformia</taxon>
        <taxon>Scarabaeidae</taxon>
        <taxon>Dynastinae</taxon>
        <taxon>Oryctes</taxon>
    </lineage>
</organism>
<accession>A0A0T6BFA2</accession>
<name>A0A0T6BFA2_9SCAR</name>
<gene>
    <name evidence="2" type="ORF">AMK59_2699</name>
</gene>
<dbReference type="AlphaFoldDB" id="A0A0T6BFA2"/>
<keyword evidence="3" id="KW-1185">Reference proteome</keyword>
<feature type="compositionally biased region" description="Polar residues" evidence="1">
    <location>
        <begin position="39"/>
        <end position="48"/>
    </location>
</feature>
<protein>
    <submittedName>
        <fullName evidence="2">Uncharacterized protein</fullName>
    </submittedName>
</protein>
<feature type="compositionally biased region" description="Polar residues" evidence="1">
    <location>
        <begin position="88"/>
        <end position="99"/>
    </location>
</feature>
<sequence length="116" mass="12677">MPRKTSVSEQQPEENSEGALRRSSRIAQNSPAPAKIPQRRNSASSNDTPAKIKTKRLSLSQESNGNSMDSKTLPDTSKTSTPRKNRSTRSASKSPTTLAMDQETKAIVPKIRGRRG</sequence>